<dbReference type="AlphaFoldDB" id="A0A6N2VH81"/>
<dbReference type="Gene3D" id="2.60.40.3080">
    <property type="match status" value="1"/>
</dbReference>
<dbReference type="Proteomes" id="UP001204548">
    <property type="component" value="Unassembled WGS sequence"/>
</dbReference>
<evidence type="ECO:0000313" key="2">
    <source>
        <dbReference type="EMBL" id="VYT29809.1"/>
    </source>
</evidence>
<reference evidence="1" key="2">
    <citation type="submission" date="2022-08" db="EMBL/GenBank/DDBJ databases">
        <title>Genome Sequencing of Bacteroides fragilis Group Isolates with Nanopore Technology.</title>
        <authorList>
            <person name="Tisza M.J."/>
            <person name="Smith D."/>
            <person name="Dekker J.P."/>
        </authorList>
    </citation>
    <scope>NUCLEOTIDE SEQUENCE</scope>
    <source>
        <strain evidence="1">BFG-351</strain>
    </source>
</reference>
<gene>
    <name evidence="2" type="ORF">BFLFYP10_02248</name>
    <name evidence="1" type="ORF">NXW97_04690</name>
</gene>
<sequence>MKTKFLILLLVVVSLPLGINVDAMELKTRQKIILKDNILSSSHRSMPILPAAFIDGSLLLVDFPFAVASVTVTVKNSATGEVAYSSVEMNVTTLRIDLTGKSAGEYSLEIGIGDTILSGDFLLEYE</sequence>
<dbReference type="EMBL" id="JANUTS010000001">
    <property type="protein sequence ID" value="MCS2791315.1"/>
    <property type="molecule type" value="Genomic_DNA"/>
</dbReference>
<organism evidence="2">
    <name type="scientific">Bacteroides faecis</name>
    <dbReference type="NCBI Taxonomy" id="674529"/>
    <lineage>
        <taxon>Bacteria</taxon>
        <taxon>Pseudomonadati</taxon>
        <taxon>Bacteroidota</taxon>
        <taxon>Bacteroidia</taxon>
        <taxon>Bacteroidales</taxon>
        <taxon>Bacteroidaceae</taxon>
        <taxon>Bacteroides</taxon>
    </lineage>
</organism>
<dbReference type="EMBL" id="CACRSZ010000053">
    <property type="protein sequence ID" value="VYT29809.1"/>
    <property type="molecule type" value="Genomic_DNA"/>
</dbReference>
<dbReference type="Pfam" id="PF11589">
    <property type="entry name" value="DUF3244"/>
    <property type="match status" value="1"/>
</dbReference>
<accession>A0A6N2VH81</accession>
<dbReference type="RefSeq" id="WP_029425159.1">
    <property type="nucleotide sequence ID" value="NZ_CACRSZ010000053.1"/>
</dbReference>
<dbReference type="InterPro" id="IPR021638">
    <property type="entry name" value="DUF3244"/>
</dbReference>
<name>A0A6N2VH81_9BACE</name>
<proteinExistence type="predicted"/>
<evidence type="ECO:0000313" key="1">
    <source>
        <dbReference type="EMBL" id="MCS2791315.1"/>
    </source>
</evidence>
<protein>
    <submittedName>
        <fullName evidence="1">DUF3244 domain-containing protein</fullName>
    </submittedName>
</protein>
<reference evidence="2" key="1">
    <citation type="submission" date="2019-11" db="EMBL/GenBank/DDBJ databases">
        <authorList>
            <person name="Feng L."/>
        </authorList>
    </citation>
    <scope>NUCLEOTIDE SEQUENCE</scope>
    <source>
        <strain evidence="2">BfaecisLFYP10</strain>
    </source>
</reference>